<keyword evidence="1" id="KW-1133">Transmembrane helix</keyword>
<feature type="transmembrane region" description="Helical" evidence="1">
    <location>
        <begin position="66"/>
        <end position="86"/>
    </location>
</feature>
<name>A0A0W1AL01_9GAMM</name>
<dbReference type="AlphaFoldDB" id="A0A0W1AL01"/>
<feature type="transmembrane region" description="Helical" evidence="1">
    <location>
        <begin position="92"/>
        <end position="112"/>
    </location>
</feature>
<evidence type="ECO:0008006" key="4">
    <source>
        <dbReference type="Google" id="ProtNLM"/>
    </source>
</evidence>
<dbReference type="Pfam" id="PF11911">
    <property type="entry name" value="DUF3429"/>
    <property type="match status" value="1"/>
</dbReference>
<accession>A0A0W1AL01</accession>
<feature type="transmembrane region" description="Helical" evidence="1">
    <location>
        <begin position="124"/>
        <end position="142"/>
    </location>
</feature>
<dbReference type="RefSeq" id="WP_058491960.1">
    <property type="nucleotide sequence ID" value="NZ_CBCRUR010000002.1"/>
</dbReference>
<evidence type="ECO:0000313" key="3">
    <source>
        <dbReference type="Proteomes" id="UP000054662"/>
    </source>
</evidence>
<dbReference type="EMBL" id="LNZC01000002">
    <property type="protein sequence ID" value="KTD81920.1"/>
    <property type="molecule type" value="Genomic_DNA"/>
</dbReference>
<dbReference type="InterPro" id="IPR021836">
    <property type="entry name" value="DUF3429"/>
</dbReference>
<keyword evidence="3" id="KW-1185">Reference proteome</keyword>
<keyword evidence="1" id="KW-0812">Transmembrane</keyword>
<evidence type="ECO:0000313" key="2">
    <source>
        <dbReference type="EMBL" id="KTD81920.1"/>
    </source>
</evidence>
<organism evidence="2 3">
    <name type="scientific">Legionella worsleiensis</name>
    <dbReference type="NCBI Taxonomy" id="45076"/>
    <lineage>
        <taxon>Bacteria</taxon>
        <taxon>Pseudomonadati</taxon>
        <taxon>Pseudomonadota</taxon>
        <taxon>Gammaproteobacteria</taxon>
        <taxon>Legionellales</taxon>
        <taxon>Legionellaceae</taxon>
        <taxon>Legionella</taxon>
    </lineage>
</organism>
<gene>
    <name evidence="2" type="ORF">Lwor_0223</name>
</gene>
<dbReference type="Proteomes" id="UP000054662">
    <property type="component" value="Unassembled WGS sequence"/>
</dbReference>
<proteinExistence type="predicted"/>
<dbReference type="STRING" id="45076.Lwor_0223"/>
<sequence>MKKSYPFLTYAGTIPFIASALWLLLYGDNLSWPGAVKSIMCSYALVIAVFLAGAHWGQHLRLKGRWCSVLSILSNVIVLALWFAFLLLSFKWLMAVFVVAFLVLLFIDYHLFKHDEITPDYFQTRCYATLIVIFTLILALVVA</sequence>
<protein>
    <recommendedName>
        <fullName evidence="4">DUF3429 domain-containing protein</fullName>
    </recommendedName>
</protein>
<dbReference type="PATRIC" id="fig|45076.6.peg.244"/>
<reference evidence="2 3" key="1">
    <citation type="submission" date="2015-11" db="EMBL/GenBank/DDBJ databases">
        <title>Genomic analysis of 38 Legionella species identifies large and diverse effector repertoires.</title>
        <authorList>
            <person name="Burstein D."/>
            <person name="Amaro F."/>
            <person name="Zusman T."/>
            <person name="Lifshitz Z."/>
            <person name="Cohen O."/>
            <person name="Gilbert J.A."/>
            <person name="Pupko T."/>
            <person name="Shuman H.A."/>
            <person name="Segal G."/>
        </authorList>
    </citation>
    <scope>NUCLEOTIDE SEQUENCE [LARGE SCALE GENOMIC DNA]</scope>
    <source>
        <strain evidence="2 3">ATCC 49508</strain>
    </source>
</reference>
<feature type="transmembrane region" description="Helical" evidence="1">
    <location>
        <begin position="7"/>
        <end position="26"/>
    </location>
</feature>
<dbReference type="OrthoDB" id="8591832at2"/>
<feature type="transmembrane region" description="Helical" evidence="1">
    <location>
        <begin position="32"/>
        <end position="54"/>
    </location>
</feature>
<comment type="caution">
    <text evidence="2">The sequence shown here is derived from an EMBL/GenBank/DDBJ whole genome shotgun (WGS) entry which is preliminary data.</text>
</comment>
<keyword evidence="1" id="KW-0472">Membrane</keyword>
<evidence type="ECO:0000256" key="1">
    <source>
        <dbReference type="SAM" id="Phobius"/>
    </source>
</evidence>